<dbReference type="PANTHER" id="PTHR30065:SF8">
    <property type="entry name" value="FLAGELLAR BIOSYNTHETIC PROTEIN FLIR"/>
    <property type="match status" value="1"/>
</dbReference>
<evidence type="ECO:0000256" key="7">
    <source>
        <dbReference type="ARBA" id="ARBA00023136"/>
    </source>
</evidence>
<evidence type="ECO:0000256" key="4">
    <source>
        <dbReference type="ARBA" id="ARBA00022475"/>
    </source>
</evidence>
<comment type="caution">
    <text evidence="11">The sequence shown here is derived from an EMBL/GenBank/DDBJ whole genome shotgun (WGS) entry which is preliminary data.</text>
</comment>
<evidence type="ECO:0000256" key="6">
    <source>
        <dbReference type="ARBA" id="ARBA00022989"/>
    </source>
</evidence>
<organism evidence="11 12">
    <name type="scientific">Rahnella laticis</name>
    <dbReference type="NCBI Taxonomy" id="2787622"/>
    <lineage>
        <taxon>Bacteria</taxon>
        <taxon>Pseudomonadati</taxon>
        <taxon>Pseudomonadota</taxon>
        <taxon>Gammaproteobacteria</taxon>
        <taxon>Enterobacterales</taxon>
        <taxon>Yersiniaceae</taxon>
        <taxon>Rahnella</taxon>
    </lineage>
</organism>
<keyword evidence="7 10" id="KW-0472">Membrane</keyword>
<evidence type="ECO:0000256" key="5">
    <source>
        <dbReference type="ARBA" id="ARBA00022692"/>
    </source>
</evidence>
<dbReference type="PANTHER" id="PTHR30065">
    <property type="entry name" value="FLAGELLAR BIOSYNTHETIC PROTEIN FLIR"/>
    <property type="match status" value="1"/>
</dbReference>
<evidence type="ECO:0000256" key="9">
    <source>
        <dbReference type="NCBIfam" id="TIGR01400"/>
    </source>
</evidence>
<feature type="transmembrane region" description="Helical" evidence="10">
    <location>
        <begin position="44"/>
        <end position="67"/>
    </location>
</feature>
<evidence type="ECO:0000256" key="3">
    <source>
        <dbReference type="ARBA" id="ARBA00021717"/>
    </source>
</evidence>
<dbReference type="NCBIfam" id="TIGR01400">
    <property type="entry name" value="fliR"/>
    <property type="match status" value="1"/>
</dbReference>
<proteinExistence type="inferred from homology"/>
<comment type="function">
    <text evidence="1 10">Role in flagellar biosynthesis.</text>
</comment>
<evidence type="ECO:0000313" key="11">
    <source>
        <dbReference type="EMBL" id="MBF7978490.1"/>
    </source>
</evidence>
<feature type="transmembrane region" description="Helical" evidence="10">
    <location>
        <begin position="12"/>
        <end position="32"/>
    </location>
</feature>
<dbReference type="EMBL" id="JADOBI010000002">
    <property type="protein sequence ID" value="MBF7978490.1"/>
    <property type="molecule type" value="Genomic_DNA"/>
</dbReference>
<feature type="transmembrane region" description="Helical" evidence="10">
    <location>
        <begin position="176"/>
        <end position="201"/>
    </location>
</feature>
<evidence type="ECO:0000256" key="2">
    <source>
        <dbReference type="ARBA" id="ARBA00009772"/>
    </source>
</evidence>
<keyword evidence="6 10" id="KW-1133">Transmembrane helix</keyword>
<sequence>MGIDVRELFAPLLAGFLPFVRILAFLHFCPVLDQKSVSRRVRVAVALALTAVISPMLHNVVVLTALLSVQTFLLVGEQILWGFMFGAILQWVFIALQTAGHILSFNMGLGMAVMNDPGNGVSTTVIAQMIFIFCVLMFFSLDGHLLLVTILYKGFTFWPIGHAISDLTLRTVVSGVGWLISGALLLAMPTVFIMMIVQGVFGLLNRVSPALNLFSLGFPISMLFGLFCIGLLVSNMPDHYLHLTNDVLAQLDRLREA</sequence>
<accession>A0ABS0E086</accession>
<keyword evidence="11" id="KW-0282">Flagellum</keyword>
<dbReference type="InterPro" id="IPR002010">
    <property type="entry name" value="T3SS_IM_R"/>
</dbReference>
<keyword evidence="11" id="KW-0966">Cell projection</keyword>
<dbReference type="RefSeq" id="WP_195813048.1">
    <property type="nucleotide sequence ID" value="NZ_JADOBI010000002.1"/>
</dbReference>
<evidence type="ECO:0000256" key="8">
    <source>
        <dbReference type="ARBA" id="ARBA00023143"/>
    </source>
</evidence>
<keyword evidence="8 10" id="KW-0975">Bacterial flagellum</keyword>
<dbReference type="PRINTS" id="PR00953">
    <property type="entry name" value="TYPE3IMRPROT"/>
</dbReference>
<reference evidence="11 12" key="1">
    <citation type="submission" date="2020-11" db="EMBL/GenBank/DDBJ databases">
        <title>Taxonomic investigation of Rahnella strains.</title>
        <authorList>
            <person name="Lee S.D."/>
        </authorList>
    </citation>
    <scope>NUCLEOTIDE SEQUENCE [LARGE SCALE GENOMIC DNA]</scope>
    <source>
        <strain evidence="11 12">SAP-17</strain>
    </source>
</reference>
<dbReference type="Proteomes" id="UP000636811">
    <property type="component" value="Unassembled WGS sequence"/>
</dbReference>
<keyword evidence="5 10" id="KW-0812">Transmembrane</keyword>
<keyword evidence="11" id="KW-0969">Cilium</keyword>
<protein>
    <recommendedName>
        <fullName evidence="3 9">Flagellar biosynthetic protein FliR</fullName>
    </recommendedName>
</protein>
<evidence type="ECO:0000256" key="1">
    <source>
        <dbReference type="ARBA" id="ARBA00002578"/>
    </source>
</evidence>
<feature type="transmembrane region" description="Helical" evidence="10">
    <location>
        <begin position="213"/>
        <end position="233"/>
    </location>
</feature>
<keyword evidence="4 10" id="KW-1003">Cell membrane</keyword>
<comment type="subcellular location">
    <subcellularLocation>
        <location evidence="10">Cell membrane</location>
        <topology evidence="10">Multi-pass membrane protein</topology>
    </subcellularLocation>
    <subcellularLocation>
        <location evidence="10">Bacterial flagellum basal body</location>
    </subcellularLocation>
</comment>
<evidence type="ECO:0000313" key="12">
    <source>
        <dbReference type="Proteomes" id="UP000636811"/>
    </source>
</evidence>
<gene>
    <name evidence="11" type="primary">fliR</name>
    <name evidence="11" type="ORF">IV433_03595</name>
</gene>
<evidence type="ECO:0000256" key="10">
    <source>
        <dbReference type="RuleBase" id="RU362071"/>
    </source>
</evidence>
<comment type="similarity">
    <text evidence="2 10">Belongs to the FliR/MopE/SpaR family.</text>
</comment>
<name>A0ABS0E086_9GAMM</name>
<dbReference type="Pfam" id="PF01311">
    <property type="entry name" value="Bac_export_1"/>
    <property type="match status" value="1"/>
</dbReference>
<keyword evidence="12" id="KW-1185">Reference proteome</keyword>
<dbReference type="InterPro" id="IPR006303">
    <property type="entry name" value="FliR"/>
</dbReference>
<feature type="transmembrane region" description="Helical" evidence="10">
    <location>
        <begin position="79"/>
        <end position="99"/>
    </location>
</feature>